<dbReference type="AlphaFoldDB" id="A0A5C5ZQ66"/>
<gene>
    <name evidence="1" type="ORF">Pla100_56930</name>
</gene>
<organism evidence="1 2">
    <name type="scientific">Neorhodopirellula pilleata</name>
    <dbReference type="NCBI Taxonomy" id="2714738"/>
    <lineage>
        <taxon>Bacteria</taxon>
        <taxon>Pseudomonadati</taxon>
        <taxon>Planctomycetota</taxon>
        <taxon>Planctomycetia</taxon>
        <taxon>Pirellulales</taxon>
        <taxon>Pirellulaceae</taxon>
        <taxon>Neorhodopirellula</taxon>
    </lineage>
</organism>
<comment type="caution">
    <text evidence="1">The sequence shown here is derived from an EMBL/GenBank/DDBJ whole genome shotgun (WGS) entry which is preliminary data.</text>
</comment>
<sequence length="157" mass="18070">MLCPNHRKADGSPMELTQPEINSIAGCPIKREQIRRRLSDLSWWMRLLCQRVAMPANREDEEHGRFFQDRYKATRFGSSILFASLIGPTGRLWLRHALFSSQTPPDLAKPKPSRLRCRRLLLNQGCSSVKLHADELAKCHVLRLLEVPRRQGIGFRG</sequence>
<evidence type="ECO:0000313" key="2">
    <source>
        <dbReference type="Proteomes" id="UP000316213"/>
    </source>
</evidence>
<protein>
    <submittedName>
        <fullName evidence="1">Uncharacterized protein</fullName>
    </submittedName>
</protein>
<proteinExistence type="predicted"/>
<evidence type="ECO:0000313" key="1">
    <source>
        <dbReference type="EMBL" id="TWT89225.1"/>
    </source>
</evidence>
<name>A0A5C5ZQ66_9BACT</name>
<reference evidence="1 2" key="1">
    <citation type="submission" date="2019-02" db="EMBL/GenBank/DDBJ databases">
        <title>Deep-cultivation of Planctomycetes and their phenomic and genomic characterization uncovers novel biology.</title>
        <authorList>
            <person name="Wiegand S."/>
            <person name="Jogler M."/>
            <person name="Boedeker C."/>
            <person name="Pinto D."/>
            <person name="Vollmers J."/>
            <person name="Rivas-Marin E."/>
            <person name="Kohn T."/>
            <person name="Peeters S.H."/>
            <person name="Heuer A."/>
            <person name="Rast P."/>
            <person name="Oberbeckmann S."/>
            <person name="Bunk B."/>
            <person name="Jeske O."/>
            <person name="Meyerdierks A."/>
            <person name="Storesund J.E."/>
            <person name="Kallscheuer N."/>
            <person name="Luecker S."/>
            <person name="Lage O.M."/>
            <person name="Pohl T."/>
            <person name="Merkel B.J."/>
            <person name="Hornburger P."/>
            <person name="Mueller R.-W."/>
            <person name="Bruemmer F."/>
            <person name="Labrenz M."/>
            <person name="Spormann A.M."/>
            <person name="Op Den Camp H."/>
            <person name="Overmann J."/>
            <person name="Amann R."/>
            <person name="Jetten M.S.M."/>
            <person name="Mascher T."/>
            <person name="Medema M.H."/>
            <person name="Devos D.P."/>
            <person name="Kaster A.-K."/>
            <person name="Ovreas L."/>
            <person name="Rohde M."/>
            <person name="Galperin M.Y."/>
            <person name="Jogler C."/>
        </authorList>
    </citation>
    <scope>NUCLEOTIDE SEQUENCE [LARGE SCALE GENOMIC DNA]</scope>
    <source>
        <strain evidence="1 2">Pla100</strain>
    </source>
</reference>
<dbReference type="Proteomes" id="UP000316213">
    <property type="component" value="Unassembled WGS sequence"/>
</dbReference>
<accession>A0A5C5ZQ66</accession>
<keyword evidence="2" id="KW-1185">Reference proteome</keyword>
<dbReference type="EMBL" id="SJPM01000020">
    <property type="protein sequence ID" value="TWT89225.1"/>
    <property type="molecule type" value="Genomic_DNA"/>
</dbReference>